<dbReference type="InterPro" id="IPR002110">
    <property type="entry name" value="Ankyrin_rpt"/>
</dbReference>
<dbReference type="SMART" id="SM00369">
    <property type="entry name" value="LRR_TYP"/>
    <property type="match status" value="5"/>
</dbReference>
<evidence type="ECO:0000256" key="4">
    <source>
        <dbReference type="SAM" id="MobiDB-lite"/>
    </source>
</evidence>
<dbReference type="Pfam" id="PF12796">
    <property type="entry name" value="Ank_2"/>
    <property type="match status" value="1"/>
</dbReference>
<feature type="repeat" description="ANK" evidence="3">
    <location>
        <begin position="104"/>
        <end position="136"/>
    </location>
</feature>
<organism evidence="5 6">
    <name type="scientific">Porphyridium purpureum</name>
    <name type="common">Red alga</name>
    <name type="synonym">Porphyridium cruentum</name>
    <dbReference type="NCBI Taxonomy" id="35688"/>
    <lineage>
        <taxon>Eukaryota</taxon>
        <taxon>Rhodophyta</taxon>
        <taxon>Bangiophyceae</taxon>
        <taxon>Porphyridiales</taxon>
        <taxon>Porphyridiaceae</taxon>
        <taxon>Porphyridium</taxon>
    </lineage>
</organism>
<dbReference type="OMA" id="FIEDARP"/>
<dbReference type="Gene3D" id="1.25.40.20">
    <property type="entry name" value="Ankyrin repeat-containing domain"/>
    <property type="match status" value="1"/>
</dbReference>
<dbReference type="PROSITE" id="PS50088">
    <property type="entry name" value="ANK_REPEAT"/>
    <property type="match status" value="1"/>
</dbReference>
<gene>
    <name evidence="5" type="ORF">FVE85_4864</name>
</gene>
<dbReference type="PROSITE" id="PS50297">
    <property type="entry name" value="ANK_REP_REGION"/>
    <property type="match status" value="1"/>
</dbReference>
<sequence length="502" mass="55506">MDGGAAQGQRWVCATVRKHGDAAGKMGDKRAQFFDAIRDEKLQTIRWSLRHGGMTPTNPFSDDDLPPLHVAVQLGKLKSLRTLLEHVDRTRDQATVDVPDATHANRTPLMLAAAGGWEDGCRVLLKSGASLSVKDDKGRTALEYAQIKKRAKIVRLFEEALREPESADEAEMDPEVRKQQKLEREAEDRGISVGKLVEEKQAQQQVAESSRVEQDIQEYKQEQLLSQVKNTAAWDEIQRAAAERYHDLSVPEGRHNELDSTLWLCGWLKTLTISGLGAELGALPRDVFQLSSLTELTLRNCGISSLPEDFGDKMPQLKVLDLEGNALETLPRSLGKLDALEVVNLNRNALRSVAALEGCSSLVTFKVAYNQLEALDLDFAKMPRLQLVGVEGNRLAALPAELGDLQNLQELNIADNQLVELPPELGNLNVKKFQTIELRGNPLRDKKIDRIMDKGAKPMKELLAHLKKQQSSSARKGGGKKKKGKTGAGNAAREESEDDQSE</sequence>
<feature type="compositionally biased region" description="Basic and acidic residues" evidence="4">
    <location>
        <begin position="174"/>
        <end position="189"/>
    </location>
</feature>
<proteinExistence type="predicted"/>
<accession>A0A5J4YTE2</accession>
<keyword evidence="6" id="KW-1185">Reference proteome</keyword>
<dbReference type="InterPro" id="IPR001611">
    <property type="entry name" value="Leu-rich_rpt"/>
</dbReference>
<evidence type="ECO:0000256" key="1">
    <source>
        <dbReference type="ARBA" id="ARBA00022614"/>
    </source>
</evidence>
<evidence type="ECO:0000313" key="5">
    <source>
        <dbReference type="EMBL" id="KAA8493727.1"/>
    </source>
</evidence>
<dbReference type="InterPro" id="IPR003591">
    <property type="entry name" value="Leu-rich_rpt_typical-subtyp"/>
</dbReference>
<keyword evidence="1" id="KW-0433">Leucine-rich repeat</keyword>
<dbReference type="Pfam" id="PF00560">
    <property type="entry name" value="LRR_1"/>
    <property type="match status" value="1"/>
</dbReference>
<evidence type="ECO:0000256" key="2">
    <source>
        <dbReference type="ARBA" id="ARBA00022737"/>
    </source>
</evidence>
<reference evidence="6" key="1">
    <citation type="journal article" date="2019" name="Nat. Commun.">
        <title>Expansion of phycobilisome linker gene families in mesophilic red algae.</title>
        <authorList>
            <person name="Lee J."/>
            <person name="Kim D."/>
            <person name="Bhattacharya D."/>
            <person name="Yoon H.S."/>
        </authorList>
    </citation>
    <scope>NUCLEOTIDE SEQUENCE [LARGE SCALE GENOMIC DNA]</scope>
    <source>
        <strain evidence="6">CCMP 1328</strain>
    </source>
</reference>
<evidence type="ECO:0000256" key="3">
    <source>
        <dbReference type="PROSITE-ProRule" id="PRU00023"/>
    </source>
</evidence>
<dbReference type="GO" id="GO:0005737">
    <property type="term" value="C:cytoplasm"/>
    <property type="evidence" value="ECO:0007669"/>
    <property type="project" value="TreeGrafter"/>
</dbReference>
<dbReference type="SUPFAM" id="SSF48403">
    <property type="entry name" value="Ankyrin repeat"/>
    <property type="match status" value="1"/>
</dbReference>
<evidence type="ECO:0000313" key="6">
    <source>
        <dbReference type="Proteomes" id="UP000324585"/>
    </source>
</evidence>
<comment type="caution">
    <text evidence="5">The sequence shown here is derived from an EMBL/GenBank/DDBJ whole genome shotgun (WGS) entry which is preliminary data.</text>
</comment>
<dbReference type="OrthoDB" id="566279at2759"/>
<feature type="region of interest" description="Disordered" evidence="4">
    <location>
        <begin position="163"/>
        <end position="189"/>
    </location>
</feature>
<protein>
    <submittedName>
        <fullName evidence="5">Ras suppressor protein 1</fullName>
    </submittedName>
</protein>
<feature type="region of interest" description="Disordered" evidence="4">
    <location>
        <begin position="459"/>
        <end position="502"/>
    </location>
</feature>
<dbReference type="EMBL" id="VRMN01000006">
    <property type="protein sequence ID" value="KAA8493727.1"/>
    <property type="molecule type" value="Genomic_DNA"/>
</dbReference>
<dbReference type="PANTHER" id="PTHR48051:SF1">
    <property type="entry name" value="RAS SUPPRESSOR PROTEIN 1"/>
    <property type="match status" value="1"/>
</dbReference>
<dbReference type="PANTHER" id="PTHR48051">
    <property type="match status" value="1"/>
</dbReference>
<keyword evidence="3" id="KW-0040">ANK repeat</keyword>
<dbReference type="Pfam" id="PF13855">
    <property type="entry name" value="LRR_8"/>
    <property type="match status" value="1"/>
</dbReference>
<keyword evidence="2" id="KW-0677">Repeat</keyword>
<dbReference type="AlphaFoldDB" id="A0A5J4YTE2"/>
<dbReference type="SUPFAM" id="SSF52058">
    <property type="entry name" value="L domain-like"/>
    <property type="match status" value="1"/>
</dbReference>
<dbReference type="InterPro" id="IPR036770">
    <property type="entry name" value="Ankyrin_rpt-contain_sf"/>
</dbReference>
<dbReference type="Gene3D" id="3.80.10.10">
    <property type="entry name" value="Ribonuclease Inhibitor"/>
    <property type="match status" value="1"/>
</dbReference>
<dbReference type="Proteomes" id="UP000324585">
    <property type="component" value="Unassembled WGS sequence"/>
</dbReference>
<name>A0A5J4YTE2_PORPP</name>
<dbReference type="InterPro" id="IPR032675">
    <property type="entry name" value="LRR_dom_sf"/>
</dbReference>
<dbReference type="InterPro" id="IPR050216">
    <property type="entry name" value="LRR_domain-containing"/>
</dbReference>
<dbReference type="PROSITE" id="PS51450">
    <property type="entry name" value="LRR"/>
    <property type="match status" value="1"/>
</dbReference>
<dbReference type="SMART" id="SM00248">
    <property type="entry name" value="ANK"/>
    <property type="match status" value="3"/>
</dbReference>